<organism evidence="1 2">
    <name type="scientific">Bifidobacterium breve</name>
    <dbReference type="NCBI Taxonomy" id="1685"/>
    <lineage>
        <taxon>Bacteria</taxon>
        <taxon>Bacillati</taxon>
        <taxon>Actinomycetota</taxon>
        <taxon>Actinomycetes</taxon>
        <taxon>Bifidobacteriales</taxon>
        <taxon>Bifidobacteriaceae</taxon>
        <taxon>Bifidobacterium</taxon>
    </lineage>
</organism>
<evidence type="ECO:0000313" key="1">
    <source>
        <dbReference type="EMBL" id="AUE03073.1"/>
    </source>
</evidence>
<accession>A0A2K9B9J9</accession>
<dbReference type="AlphaFoldDB" id="A0A2K9B9J9"/>
<dbReference type="EMBL" id="CP021558">
    <property type="protein sequence ID" value="AUE03073.1"/>
    <property type="molecule type" value="Genomic_DNA"/>
</dbReference>
<name>A0A2K9B9J9_BIFBR</name>
<sequence length="42" mass="4807">MLDIEKTLQSVRDLLDRLDKEGVEFALVEPECSGYIADIRKP</sequence>
<reference evidence="1 2" key="1">
    <citation type="submission" date="2017-05" db="EMBL/GenBank/DDBJ databases">
        <title>Comparative genomics and methylome analysis of the gut commensal Bifidobacterium breve.</title>
        <authorList>
            <person name="Bottacini F."/>
            <person name="Morrissey R."/>
            <person name="Roberts R.J."/>
            <person name="James K."/>
            <person name="van Breen J."/>
            <person name="Egan M."/>
            <person name="Lambert J."/>
            <person name="van Limpt K."/>
            <person name="Stanton C."/>
            <person name="Knol J."/>
            <person name="O' Connell Motherway M."/>
            <person name="van Sinderen D."/>
        </authorList>
    </citation>
    <scope>NUCLEOTIDE SEQUENCE [LARGE SCALE GENOMIC DNA]</scope>
    <source>
        <strain evidence="1 2">215W447a</strain>
    </source>
</reference>
<dbReference type="RefSeq" id="WP_269800593.1">
    <property type="nucleotide sequence ID" value="NZ_CP021558.1"/>
</dbReference>
<evidence type="ECO:0000313" key="2">
    <source>
        <dbReference type="Proteomes" id="UP000232491"/>
    </source>
</evidence>
<gene>
    <name evidence="1" type="ORF">BB215W447A_1055</name>
</gene>
<proteinExistence type="predicted"/>
<protein>
    <submittedName>
        <fullName evidence="1">Uncharacterized protein</fullName>
    </submittedName>
</protein>
<dbReference type="Proteomes" id="UP000232491">
    <property type="component" value="Chromosome"/>
</dbReference>